<sequence>MLDTARQMAELKFEAPLAQFEESEDEWAIGGMTINTNDVVDNFKNILNSSPLKKNINENFTNNIKNSKSGIFISNKGEINNMDFAYEKINGYSKEDMLKNLNQGNSVSENFTETFSGSLEDLVNTFDERITKCFCDYEENVEKLAPVQVRTQEEIMNECQMWWTITGNFGNILPIDWSKSYARKLHVPTLNLTENNGGNSNDDIINLSDEDEQVANDLDMHSLILNGLRQDCESVKTAEEVIREIDDMIQEDFTGDSEESPDCQDYERPKQIVHSPLYEEKLKQLSLSQLNEVYLEVEVLIQKYSETLISELALRDELEYEKELKNTFIDLLVSVQNRRRQYHAERKRCNRNGNSPRTNAVESKYLTTVIPYHKDSGPPNNQALQVLIKILKAIKEDNPMVPTLLTDYILKVLCPT</sequence>
<dbReference type="GeneID" id="8229806"/>
<comment type="similarity">
    <text evidence="1">Belongs to the zygin family.</text>
</comment>
<dbReference type="PANTHER" id="PTHR12394">
    <property type="entry name" value="ZYGIN"/>
    <property type="match status" value="1"/>
</dbReference>
<dbReference type="InParanoid" id="E0VM28"/>
<evidence type="ECO:0000256" key="3">
    <source>
        <dbReference type="ARBA" id="ARBA00023054"/>
    </source>
</evidence>
<dbReference type="eggNOG" id="KOG3919">
    <property type="taxonomic scope" value="Eukaryota"/>
</dbReference>
<dbReference type="EMBL" id="DS235286">
    <property type="protein sequence ID" value="EEB14434.1"/>
    <property type="molecule type" value="Genomic_DNA"/>
</dbReference>
<dbReference type="HOGENOM" id="CLU_041596_2_0_1"/>
<gene>
    <name evidence="5" type="primary">8229806</name>
    <name evidence="4" type="ORF">Phum_PHUM299800</name>
</gene>
<dbReference type="EMBL" id="AAZO01003476">
    <property type="status" value="NOT_ANNOTATED_CDS"/>
    <property type="molecule type" value="Genomic_DNA"/>
</dbReference>
<keyword evidence="3" id="KW-0175">Coiled coil</keyword>
<name>E0VM28_PEDHC</name>
<dbReference type="STRING" id="121224.E0VM28"/>
<keyword evidence="2" id="KW-0597">Phosphoprotein</keyword>
<dbReference type="PANTHER" id="PTHR12394:SF12">
    <property type="entry name" value="LD08195P"/>
    <property type="match status" value="1"/>
</dbReference>
<dbReference type="GO" id="GO:0030424">
    <property type="term" value="C:axon"/>
    <property type="evidence" value="ECO:0007669"/>
    <property type="project" value="TreeGrafter"/>
</dbReference>
<evidence type="ECO:0000313" key="5">
    <source>
        <dbReference type="EnsemblMetazoa" id="PHUM299800-PA"/>
    </source>
</evidence>
<evidence type="ECO:0000256" key="2">
    <source>
        <dbReference type="ARBA" id="ARBA00022553"/>
    </source>
</evidence>
<dbReference type="KEGG" id="phu:Phum_PHUM299800"/>
<evidence type="ECO:0000313" key="4">
    <source>
        <dbReference type="EMBL" id="EEB14434.1"/>
    </source>
</evidence>
<proteinExistence type="inferred from homology"/>
<protein>
    <submittedName>
        <fullName evidence="4">Fasciculation and elongation protein zeta, putative</fullName>
    </submittedName>
</protein>
<dbReference type="AlphaFoldDB" id="E0VM28"/>
<dbReference type="RefSeq" id="XP_002427172.1">
    <property type="nucleotide sequence ID" value="XM_002427127.1"/>
</dbReference>
<dbReference type="GO" id="GO:0005737">
    <property type="term" value="C:cytoplasm"/>
    <property type="evidence" value="ECO:0007669"/>
    <property type="project" value="TreeGrafter"/>
</dbReference>
<dbReference type="FunCoup" id="E0VM28">
    <property type="interactions" value="554"/>
</dbReference>
<dbReference type="Proteomes" id="UP000009046">
    <property type="component" value="Unassembled WGS sequence"/>
</dbReference>
<dbReference type="OrthoDB" id="7959977at2759"/>
<dbReference type="InterPro" id="IPR011680">
    <property type="entry name" value="FEZ"/>
</dbReference>
<dbReference type="OMA" id="CFRDYGT"/>
<reference evidence="4" key="1">
    <citation type="submission" date="2007-04" db="EMBL/GenBank/DDBJ databases">
        <title>Annotation of Pediculus humanus corporis strain USDA.</title>
        <authorList>
            <person name="Kirkness E."/>
            <person name="Hannick L."/>
            <person name="Hass B."/>
            <person name="Bruggner R."/>
            <person name="Lawson D."/>
            <person name="Bidwell S."/>
            <person name="Joardar V."/>
            <person name="Caler E."/>
            <person name="Walenz B."/>
            <person name="Inman J."/>
            <person name="Schobel S."/>
            <person name="Galinsky K."/>
            <person name="Amedeo P."/>
            <person name="Strausberg R."/>
        </authorList>
    </citation>
    <scope>NUCLEOTIDE SEQUENCE</scope>
    <source>
        <strain evidence="4">USDA</strain>
    </source>
</reference>
<dbReference type="VEuPathDB" id="VectorBase:PHUM299800"/>
<reference evidence="5" key="3">
    <citation type="submission" date="2021-02" db="UniProtKB">
        <authorList>
            <consortium name="EnsemblMetazoa"/>
        </authorList>
    </citation>
    <scope>IDENTIFICATION</scope>
    <source>
        <strain evidence="5">USDA</strain>
    </source>
</reference>
<dbReference type="CTD" id="8229806"/>
<dbReference type="EnsemblMetazoa" id="PHUM299800-RA">
    <property type="protein sequence ID" value="PHUM299800-PA"/>
    <property type="gene ID" value="PHUM299800"/>
</dbReference>
<accession>E0VM28</accession>
<evidence type="ECO:0000313" key="6">
    <source>
        <dbReference type="Proteomes" id="UP000009046"/>
    </source>
</evidence>
<dbReference type="Pfam" id="PF07763">
    <property type="entry name" value="FEZ"/>
    <property type="match status" value="1"/>
</dbReference>
<evidence type="ECO:0000256" key="1">
    <source>
        <dbReference type="ARBA" id="ARBA00006788"/>
    </source>
</evidence>
<reference evidence="4" key="2">
    <citation type="submission" date="2007-04" db="EMBL/GenBank/DDBJ databases">
        <title>The genome of the human body louse.</title>
        <authorList>
            <consortium name="The Human Body Louse Genome Consortium"/>
            <person name="Kirkness E."/>
            <person name="Walenz B."/>
            <person name="Hass B."/>
            <person name="Bruggner R."/>
            <person name="Strausberg R."/>
        </authorList>
    </citation>
    <scope>NUCLEOTIDE SEQUENCE</scope>
    <source>
        <strain evidence="4">USDA</strain>
    </source>
</reference>
<organism>
    <name type="scientific">Pediculus humanus subsp. corporis</name>
    <name type="common">Body louse</name>
    <dbReference type="NCBI Taxonomy" id="121224"/>
    <lineage>
        <taxon>Eukaryota</taxon>
        <taxon>Metazoa</taxon>
        <taxon>Ecdysozoa</taxon>
        <taxon>Arthropoda</taxon>
        <taxon>Hexapoda</taxon>
        <taxon>Insecta</taxon>
        <taxon>Pterygota</taxon>
        <taxon>Neoptera</taxon>
        <taxon>Paraneoptera</taxon>
        <taxon>Psocodea</taxon>
        <taxon>Troctomorpha</taxon>
        <taxon>Phthiraptera</taxon>
        <taxon>Anoplura</taxon>
        <taxon>Pediculidae</taxon>
        <taxon>Pediculus</taxon>
    </lineage>
</organism>
<keyword evidence="6" id="KW-1185">Reference proteome</keyword>